<dbReference type="NCBIfam" id="TIGR00589">
    <property type="entry name" value="ogt"/>
    <property type="match status" value="1"/>
</dbReference>
<dbReference type="PROSITE" id="PS00374">
    <property type="entry name" value="MGMT"/>
    <property type="match status" value="1"/>
</dbReference>
<evidence type="ECO:0000256" key="2">
    <source>
        <dbReference type="ARBA" id="ARBA00022603"/>
    </source>
</evidence>
<accession>A0A1G2BRB3</accession>
<evidence type="ECO:0000256" key="5">
    <source>
        <dbReference type="ARBA" id="ARBA00023204"/>
    </source>
</evidence>
<dbReference type="GO" id="GO:0003908">
    <property type="term" value="F:methylated-DNA-[protein]-cysteine S-methyltransferase activity"/>
    <property type="evidence" value="ECO:0007669"/>
    <property type="project" value="UniProtKB-EC"/>
</dbReference>
<dbReference type="AlphaFoldDB" id="A0A1G2BRB3"/>
<evidence type="ECO:0000256" key="4">
    <source>
        <dbReference type="ARBA" id="ARBA00022763"/>
    </source>
</evidence>
<dbReference type="SUPFAM" id="SSF46767">
    <property type="entry name" value="Methylated DNA-protein cysteine methyltransferase, C-terminal domain"/>
    <property type="match status" value="1"/>
</dbReference>
<name>A0A1G2BRB3_9BACT</name>
<evidence type="ECO:0000256" key="1">
    <source>
        <dbReference type="ARBA" id="ARBA00001286"/>
    </source>
</evidence>
<evidence type="ECO:0000313" key="9">
    <source>
        <dbReference type="Proteomes" id="UP000178109"/>
    </source>
</evidence>
<dbReference type="InterPro" id="IPR036217">
    <property type="entry name" value="MethylDNA_cys_MeTrfase_DNAb"/>
</dbReference>
<dbReference type="InterPro" id="IPR014048">
    <property type="entry name" value="MethylDNA_cys_MeTrfase_DNA-bd"/>
</dbReference>
<dbReference type="CDD" id="cd06445">
    <property type="entry name" value="ATase"/>
    <property type="match status" value="1"/>
</dbReference>
<protein>
    <submittedName>
        <fullName evidence="8">6-O-methylguanine DNA methyltransferase</fullName>
    </submittedName>
</protein>
<dbReference type="GO" id="GO:0006281">
    <property type="term" value="P:DNA repair"/>
    <property type="evidence" value="ECO:0007669"/>
    <property type="project" value="UniProtKB-KW"/>
</dbReference>
<gene>
    <name evidence="8" type="ORF">A3H70_01315</name>
</gene>
<comment type="catalytic activity">
    <reaction evidence="6">
        <text>a 6-O-methyl-2'-deoxyguanosine in DNA + L-cysteinyl-[protein] = S-methyl-L-cysteinyl-[protein] + a 2'-deoxyguanosine in DNA</text>
        <dbReference type="Rhea" id="RHEA:24000"/>
        <dbReference type="Rhea" id="RHEA-COMP:10131"/>
        <dbReference type="Rhea" id="RHEA-COMP:10132"/>
        <dbReference type="Rhea" id="RHEA-COMP:11367"/>
        <dbReference type="Rhea" id="RHEA-COMP:11368"/>
        <dbReference type="ChEBI" id="CHEBI:29950"/>
        <dbReference type="ChEBI" id="CHEBI:82612"/>
        <dbReference type="ChEBI" id="CHEBI:85445"/>
        <dbReference type="ChEBI" id="CHEBI:85448"/>
        <dbReference type="EC" id="2.1.1.63"/>
    </reaction>
</comment>
<keyword evidence="5" id="KW-0234">DNA repair</keyword>
<evidence type="ECO:0000259" key="7">
    <source>
        <dbReference type="Pfam" id="PF01035"/>
    </source>
</evidence>
<keyword evidence="4" id="KW-0227">DNA damage</keyword>
<organism evidence="8 9">
    <name type="scientific">Candidatus Komeilibacteria bacterium RIFCSPLOWO2_02_FULL_48_11</name>
    <dbReference type="NCBI Taxonomy" id="1798553"/>
    <lineage>
        <taxon>Bacteria</taxon>
        <taxon>Candidatus Komeiliibacteriota</taxon>
    </lineage>
</organism>
<reference evidence="8 9" key="1">
    <citation type="journal article" date="2016" name="Nat. Commun.">
        <title>Thousands of microbial genomes shed light on interconnected biogeochemical processes in an aquifer system.</title>
        <authorList>
            <person name="Anantharaman K."/>
            <person name="Brown C.T."/>
            <person name="Hug L.A."/>
            <person name="Sharon I."/>
            <person name="Castelle C.J."/>
            <person name="Probst A.J."/>
            <person name="Thomas B.C."/>
            <person name="Singh A."/>
            <person name="Wilkins M.J."/>
            <person name="Karaoz U."/>
            <person name="Brodie E.L."/>
            <person name="Williams K.H."/>
            <person name="Hubbard S.S."/>
            <person name="Banfield J.F."/>
        </authorList>
    </citation>
    <scope>NUCLEOTIDE SEQUENCE [LARGE SCALE GENOMIC DNA]</scope>
</reference>
<evidence type="ECO:0000256" key="3">
    <source>
        <dbReference type="ARBA" id="ARBA00022679"/>
    </source>
</evidence>
<keyword evidence="2 8" id="KW-0489">Methyltransferase</keyword>
<proteinExistence type="predicted"/>
<sequence>MNSNTFKSRVLKIVSKIPKGSIMTYKQVATKAGNPKAARIVGIIMSKNFDQKIPCHRVIRSDGKAGGYNQGANNKIKKLRAEGVKI</sequence>
<feature type="domain" description="Methylated-DNA-[protein]-cysteine S-methyltransferase DNA binding" evidence="7">
    <location>
        <begin position="6"/>
        <end position="84"/>
    </location>
</feature>
<evidence type="ECO:0000313" key="8">
    <source>
        <dbReference type="EMBL" id="OGY91661.1"/>
    </source>
</evidence>
<dbReference type="Gene3D" id="1.10.10.10">
    <property type="entry name" value="Winged helix-like DNA-binding domain superfamily/Winged helix DNA-binding domain"/>
    <property type="match status" value="1"/>
</dbReference>
<dbReference type="EMBL" id="MHKO01000040">
    <property type="protein sequence ID" value="OGY91661.1"/>
    <property type="molecule type" value="Genomic_DNA"/>
</dbReference>
<dbReference type="Pfam" id="PF01035">
    <property type="entry name" value="DNA_binding_1"/>
    <property type="match status" value="1"/>
</dbReference>
<dbReference type="Proteomes" id="UP000178109">
    <property type="component" value="Unassembled WGS sequence"/>
</dbReference>
<keyword evidence="3 8" id="KW-0808">Transferase</keyword>
<evidence type="ECO:0000256" key="6">
    <source>
        <dbReference type="ARBA" id="ARBA00049348"/>
    </source>
</evidence>
<dbReference type="PANTHER" id="PTHR10815:SF13">
    <property type="entry name" value="METHYLATED-DNA--PROTEIN-CYSTEINE METHYLTRANSFERASE"/>
    <property type="match status" value="1"/>
</dbReference>
<dbReference type="STRING" id="1798553.A3H70_01315"/>
<dbReference type="InterPro" id="IPR001497">
    <property type="entry name" value="MethylDNA_cys_MeTrfase_AS"/>
</dbReference>
<comment type="caution">
    <text evidence="8">The sequence shown here is derived from an EMBL/GenBank/DDBJ whole genome shotgun (WGS) entry which is preliminary data.</text>
</comment>
<comment type="catalytic activity">
    <reaction evidence="1">
        <text>a 4-O-methyl-thymidine in DNA + L-cysteinyl-[protein] = a thymidine in DNA + S-methyl-L-cysteinyl-[protein]</text>
        <dbReference type="Rhea" id="RHEA:53428"/>
        <dbReference type="Rhea" id="RHEA-COMP:10131"/>
        <dbReference type="Rhea" id="RHEA-COMP:10132"/>
        <dbReference type="Rhea" id="RHEA-COMP:13555"/>
        <dbReference type="Rhea" id="RHEA-COMP:13556"/>
        <dbReference type="ChEBI" id="CHEBI:29950"/>
        <dbReference type="ChEBI" id="CHEBI:82612"/>
        <dbReference type="ChEBI" id="CHEBI:137386"/>
        <dbReference type="ChEBI" id="CHEBI:137387"/>
        <dbReference type="EC" id="2.1.1.63"/>
    </reaction>
</comment>
<dbReference type="InterPro" id="IPR036388">
    <property type="entry name" value="WH-like_DNA-bd_sf"/>
</dbReference>
<dbReference type="GO" id="GO:0032259">
    <property type="term" value="P:methylation"/>
    <property type="evidence" value="ECO:0007669"/>
    <property type="project" value="UniProtKB-KW"/>
</dbReference>
<dbReference type="PANTHER" id="PTHR10815">
    <property type="entry name" value="METHYLATED-DNA--PROTEIN-CYSTEINE METHYLTRANSFERASE"/>
    <property type="match status" value="1"/>
</dbReference>